<sequence length="302" mass="33270">MMPENSHLLTGIISAITETDEKISSILRKCLVLSYLLKNNDLKSWVTKELNGYDASDPDIPQYRRTYAPAKGFFIGGFGQAINDQPIPSAALDEKHRHYAESINLRQPIIAYEDVKASDERIVPWPANMVVLYQNKFFDGDLVLNRAWQSIPGSVLAGIVDTVRTKLLTFVLELQAQLGDGKTSIEDVPSSAVQTLFQFIVVGGNNVFGNVESFTTQTVQTGDVASLRGVLTALGVSNNELEDLENDIHDDHEEAKTSKRLGRKTMEWIKRNAKSAGQGALGIGKEVATSVMTEAIKRYIGL</sequence>
<reference evidence="2 3" key="1">
    <citation type="journal article" date="2020" name="Biotechnol. Biofuels">
        <title>New insights from the biogas microbiome by comprehensive genome-resolved metagenomics of nearly 1600 species originating from multiple anaerobic digesters.</title>
        <authorList>
            <person name="Campanaro S."/>
            <person name="Treu L."/>
            <person name="Rodriguez-R L.M."/>
            <person name="Kovalovszki A."/>
            <person name="Ziels R.M."/>
            <person name="Maus I."/>
            <person name="Zhu X."/>
            <person name="Kougias P.G."/>
            <person name="Basile A."/>
            <person name="Luo G."/>
            <person name="Schluter A."/>
            <person name="Konstantinidis K.T."/>
            <person name="Angelidaki I."/>
        </authorList>
    </citation>
    <scope>NUCLEOTIDE SEQUENCE [LARGE SCALE GENOMIC DNA]</scope>
    <source>
        <strain evidence="2">AS04akNAM_66</strain>
    </source>
</reference>
<dbReference type="Pfam" id="PF18864">
    <property type="entry name" value="AbiTii"/>
    <property type="match status" value="1"/>
</dbReference>
<evidence type="ECO:0000259" key="1">
    <source>
        <dbReference type="Pfam" id="PF18864"/>
    </source>
</evidence>
<dbReference type="EMBL" id="DUMN01000660">
    <property type="protein sequence ID" value="HHV70497.1"/>
    <property type="molecule type" value="Genomic_DNA"/>
</dbReference>
<feature type="domain" description="AbiTii" evidence="1">
    <location>
        <begin position="8"/>
        <end position="184"/>
    </location>
</feature>
<organism evidence="2 3">
    <name type="scientific">Brucella intermedia</name>
    <dbReference type="NCBI Taxonomy" id="94625"/>
    <lineage>
        <taxon>Bacteria</taxon>
        <taxon>Pseudomonadati</taxon>
        <taxon>Pseudomonadota</taxon>
        <taxon>Alphaproteobacteria</taxon>
        <taxon>Hyphomicrobiales</taxon>
        <taxon>Brucellaceae</taxon>
        <taxon>Brucella/Ochrobactrum group</taxon>
        <taxon>Brucella</taxon>
    </lineage>
</organism>
<accession>A0A7V6PGE2</accession>
<evidence type="ECO:0000313" key="3">
    <source>
        <dbReference type="Proteomes" id="UP000551563"/>
    </source>
</evidence>
<gene>
    <name evidence="2" type="ORF">GXX48_23150</name>
</gene>
<dbReference type="AlphaFoldDB" id="A0A7V6PGE2"/>
<evidence type="ECO:0000313" key="2">
    <source>
        <dbReference type="EMBL" id="HHV70497.1"/>
    </source>
</evidence>
<dbReference type="Proteomes" id="UP000551563">
    <property type="component" value="Unassembled WGS sequence"/>
</dbReference>
<dbReference type="InterPro" id="IPR041304">
    <property type="entry name" value="AbiTii"/>
</dbReference>
<comment type="caution">
    <text evidence="2">The sequence shown here is derived from an EMBL/GenBank/DDBJ whole genome shotgun (WGS) entry which is preliminary data.</text>
</comment>
<proteinExistence type="predicted"/>
<name>A0A7V6PGE2_9HYPH</name>
<protein>
    <recommendedName>
        <fullName evidence="1">AbiTii domain-containing protein</fullName>
    </recommendedName>
</protein>